<dbReference type="GO" id="GO:0005504">
    <property type="term" value="F:fatty acid binding"/>
    <property type="evidence" value="ECO:0007669"/>
    <property type="project" value="TreeGrafter"/>
</dbReference>
<organism evidence="15 16">
    <name type="scientific">Strigamia maritima</name>
    <name type="common">European centipede</name>
    <name type="synonym">Geophilus maritimus</name>
    <dbReference type="NCBI Taxonomy" id="126957"/>
    <lineage>
        <taxon>Eukaryota</taxon>
        <taxon>Metazoa</taxon>
        <taxon>Ecdysozoa</taxon>
        <taxon>Arthropoda</taxon>
        <taxon>Myriapoda</taxon>
        <taxon>Chilopoda</taxon>
        <taxon>Pleurostigmophora</taxon>
        <taxon>Geophilomorpha</taxon>
        <taxon>Linotaeniidae</taxon>
        <taxon>Strigamia</taxon>
    </lineage>
</organism>
<evidence type="ECO:0000259" key="12">
    <source>
        <dbReference type="Pfam" id="PF01756"/>
    </source>
</evidence>
<dbReference type="InterPro" id="IPR055060">
    <property type="entry name" value="ACOX_C_alpha1"/>
</dbReference>
<comment type="cofactor">
    <cofactor evidence="1">
        <name>FAD</name>
        <dbReference type="ChEBI" id="CHEBI:57692"/>
    </cofactor>
</comment>
<dbReference type="HOGENOM" id="CLU_014629_4_2_1"/>
<keyword evidence="6" id="KW-0276">Fatty acid metabolism</keyword>
<proteinExistence type="inferred from homology"/>
<dbReference type="AlphaFoldDB" id="T1IV85"/>
<dbReference type="GO" id="GO:0071949">
    <property type="term" value="F:FAD binding"/>
    <property type="evidence" value="ECO:0007669"/>
    <property type="project" value="InterPro"/>
</dbReference>
<protein>
    <recommendedName>
        <fullName evidence="9">Acyl-coenzyme A oxidase</fullName>
    </recommendedName>
</protein>
<dbReference type="GO" id="GO:0005777">
    <property type="term" value="C:peroxisome"/>
    <property type="evidence" value="ECO:0007669"/>
    <property type="project" value="InterPro"/>
</dbReference>
<feature type="domain" description="Acyl-CoA oxidase C-alpha1" evidence="14">
    <location>
        <begin position="306"/>
        <end position="450"/>
    </location>
</feature>
<dbReference type="Proteomes" id="UP000014500">
    <property type="component" value="Unassembled WGS sequence"/>
</dbReference>
<evidence type="ECO:0000256" key="7">
    <source>
        <dbReference type="ARBA" id="ARBA00023002"/>
    </source>
</evidence>
<reference evidence="15" key="2">
    <citation type="submission" date="2015-02" db="UniProtKB">
        <authorList>
            <consortium name="EnsemblMetazoa"/>
        </authorList>
    </citation>
    <scope>IDENTIFICATION</scope>
</reference>
<dbReference type="GO" id="GO:0033540">
    <property type="term" value="P:fatty acid beta-oxidation using acyl-CoA oxidase"/>
    <property type="evidence" value="ECO:0007669"/>
    <property type="project" value="TreeGrafter"/>
</dbReference>
<comment type="similarity">
    <text evidence="3 9">Belongs to the acyl-CoA oxidase family.</text>
</comment>
<dbReference type="FunFam" id="2.40.110.10:FF:000005">
    <property type="entry name" value="Acyl-coenzyme A oxidase"/>
    <property type="match status" value="1"/>
</dbReference>
<evidence type="ECO:0000256" key="9">
    <source>
        <dbReference type="PIRNR" id="PIRNR000168"/>
    </source>
</evidence>
<dbReference type="InterPro" id="IPR009100">
    <property type="entry name" value="AcylCoA_DH/oxidase_NM_dom_sf"/>
</dbReference>
<dbReference type="Pfam" id="PF01756">
    <property type="entry name" value="ACOX"/>
    <property type="match status" value="1"/>
</dbReference>
<evidence type="ECO:0000256" key="10">
    <source>
        <dbReference type="PIRSR" id="PIRSR000168-1"/>
    </source>
</evidence>
<evidence type="ECO:0000259" key="13">
    <source>
        <dbReference type="Pfam" id="PF02770"/>
    </source>
</evidence>
<sequence>MAFKFATHEPLTPFRAKASFNWKNMKLYIEDEETLAIKEKIFQDLILHNVLNSIHPDKEKADDLKRHTYNLSAYCSLNYDKFIKPFETNLAKTLPSLFFVFCLNHAVSYKVGLSRLVSVTILKSIGTSTEKAIENISSGKWHSCISLTEIGHGSNLMNLQTTATYDAKTKTFVLHSPTIEAWKCWSGNLGKGATHALVLAQLYTPDGQCHGIHWFFTPVRDPNTLKPYPGVIVGDMGEKIGINGLDNGFMAFTNYHIPKKTLLNGISDVTLDGQFVTKVPNHVKRFALTASNLNASRTCILGLTCFGMHTQSIIIAIRYAFAAGKSETSINCPHQQLRLFPHLSSAYVLGIVVKSFLENLWNYQSKVFTDGIDDEKLYVEAADTHVIVTGLKAITTSAAAKCIQEAIEYCGGHAYLEAAGLGTLRNDIDANVTLEGDNNILLQQISKTLLKLSQNKQKAKEQSNLGLYDFIEEMDATLDRKCDNNRLEMTPEVIKSAYNWLLCYLLNECSMKMASNMTNGANSFDAFNKIQVYDCNVLSNAFMENFIITRYFEWLNQNKPPEDCQSPLINLGLLYSFCCLEKHMLALCKEQYFSWDAVDIVQNYILNLCDRLKDDAVSLADVLAPPDEMLNSILGKSDGEINKRVVASYMNNLQRPK</sequence>
<dbReference type="Gene3D" id="1.20.140.10">
    <property type="entry name" value="Butyryl-CoA Dehydrogenase, subunit A, domain 3"/>
    <property type="match status" value="2"/>
</dbReference>
<dbReference type="InterPro" id="IPR002655">
    <property type="entry name" value="Acyl-CoA_oxidase_C"/>
</dbReference>
<evidence type="ECO:0000256" key="4">
    <source>
        <dbReference type="ARBA" id="ARBA00022630"/>
    </source>
</evidence>
<dbReference type="InterPro" id="IPR006091">
    <property type="entry name" value="Acyl-CoA_Oxase/DH_mid-dom"/>
</dbReference>
<dbReference type="PhylomeDB" id="T1IV85"/>
<evidence type="ECO:0000313" key="15">
    <source>
        <dbReference type="EnsemblMetazoa" id="SMAR005078-PA"/>
    </source>
</evidence>
<dbReference type="SUPFAM" id="SSF56645">
    <property type="entry name" value="Acyl-CoA dehydrogenase NM domain-like"/>
    <property type="match status" value="1"/>
</dbReference>
<evidence type="ECO:0000256" key="6">
    <source>
        <dbReference type="ARBA" id="ARBA00022832"/>
    </source>
</evidence>
<dbReference type="STRING" id="126957.T1IV85"/>
<keyword evidence="5 9" id="KW-0274">FAD</keyword>
<evidence type="ECO:0000256" key="5">
    <source>
        <dbReference type="ARBA" id="ARBA00022827"/>
    </source>
</evidence>
<dbReference type="OMA" id="AHGTNAK"/>
<dbReference type="PANTHER" id="PTHR10909">
    <property type="entry name" value="ELECTRON TRANSPORT OXIDOREDUCTASE"/>
    <property type="match status" value="1"/>
</dbReference>
<dbReference type="InterPro" id="IPR046373">
    <property type="entry name" value="Acyl-CoA_Oxase/DH_mid-dom_sf"/>
</dbReference>
<dbReference type="EMBL" id="JH431578">
    <property type="status" value="NOT_ANNOTATED_CDS"/>
    <property type="molecule type" value="Genomic_DNA"/>
</dbReference>
<dbReference type="PANTHER" id="PTHR10909:SF390">
    <property type="entry name" value="PEROXISOMAL ACYL-COENZYME A OXIDASE 3"/>
    <property type="match status" value="1"/>
</dbReference>
<evidence type="ECO:0000256" key="3">
    <source>
        <dbReference type="ARBA" id="ARBA00006288"/>
    </source>
</evidence>
<evidence type="ECO:0000256" key="1">
    <source>
        <dbReference type="ARBA" id="ARBA00001974"/>
    </source>
</evidence>
<dbReference type="GO" id="GO:0055088">
    <property type="term" value="P:lipid homeostasis"/>
    <property type="evidence" value="ECO:0007669"/>
    <property type="project" value="TreeGrafter"/>
</dbReference>
<dbReference type="Pfam" id="PF02770">
    <property type="entry name" value="Acyl-CoA_dh_M"/>
    <property type="match status" value="1"/>
</dbReference>
<keyword evidence="7" id="KW-0560">Oxidoreductase</keyword>
<keyword evidence="16" id="KW-1185">Reference proteome</keyword>
<dbReference type="InterPro" id="IPR036250">
    <property type="entry name" value="AcylCo_DH-like_C"/>
</dbReference>
<feature type="domain" description="Acyl-CoA oxidase/dehydrogenase middle" evidence="13">
    <location>
        <begin position="144"/>
        <end position="254"/>
    </location>
</feature>
<evidence type="ECO:0000259" key="14">
    <source>
        <dbReference type="Pfam" id="PF22924"/>
    </source>
</evidence>
<dbReference type="Pfam" id="PF22924">
    <property type="entry name" value="ACOX_C_alpha1"/>
    <property type="match status" value="1"/>
</dbReference>
<feature type="active site" description="Proton acceptor" evidence="10">
    <location>
        <position position="435"/>
    </location>
</feature>
<evidence type="ECO:0000256" key="11">
    <source>
        <dbReference type="PIRSR" id="PIRSR000168-2"/>
    </source>
</evidence>
<feature type="domain" description="Acyl-CoA oxidase C-terminal" evidence="12">
    <location>
        <begin position="491"/>
        <end position="652"/>
    </location>
</feature>
<keyword evidence="8" id="KW-0443">Lipid metabolism</keyword>
<evidence type="ECO:0000313" key="16">
    <source>
        <dbReference type="Proteomes" id="UP000014500"/>
    </source>
</evidence>
<dbReference type="GO" id="GO:0016402">
    <property type="term" value="F:pristanoyl-CoA oxidase activity"/>
    <property type="evidence" value="ECO:0007669"/>
    <property type="project" value="TreeGrafter"/>
</dbReference>
<dbReference type="PIRSF" id="PIRSF000168">
    <property type="entry name" value="Acyl-CoA_oxidase"/>
    <property type="match status" value="1"/>
</dbReference>
<feature type="binding site" evidence="11">
    <location>
        <position position="148"/>
    </location>
    <ligand>
        <name>FAD</name>
        <dbReference type="ChEBI" id="CHEBI:57692"/>
    </ligand>
</feature>
<evidence type="ECO:0000256" key="8">
    <source>
        <dbReference type="ARBA" id="ARBA00023098"/>
    </source>
</evidence>
<keyword evidence="4 9" id="KW-0285">Flavoprotein</keyword>
<dbReference type="eggNOG" id="KOG0135">
    <property type="taxonomic scope" value="Eukaryota"/>
</dbReference>
<reference evidence="16" key="1">
    <citation type="submission" date="2011-05" db="EMBL/GenBank/DDBJ databases">
        <authorList>
            <person name="Richards S.R."/>
            <person name="Qu J."/>
            <person name="Jiang H."/>
            <person name="Jhangiani S.N."/>
            <person name="Agravi P."/>
            <person name="Goodspeed R."/>
            <person name="Gross S."/>
            <person name="Mandapat C."/>
            <person name="Jackson L."/>
            <person name="Mathew T."/>
            <person name="Pu L."/>
            <person name="Thornton R."/>
            <person name="Saada N."/>
            <person name="Wilczek-Boney K.B."/>
            <person name="Lee S."/>
            <person name="Kovar C."/>
            <person name="Wu Y."/>
            <person name="Scherer S.E."/>
            <person name="Worley K.C."/>
            <person name="Muzny D.M."/>
            <person name="Gibbs R."/>
        </authorList>
    </citation>
    <scope>NUCLEOTIDE SEQUENCE</scope>
    <source>
        <strain evidence="16">Brora</strain>
    </source>
</reference>
<name>T1IV85_STRMM</name>
<dbReference type="SUPFAM" id="SSF47203">
    <property type="entry name" value="Acyl-CoA dehydrogenase C-terminal domain-like"/>
    <property type="match status" value="2"/>
</dbReference>
<feature type="binding site" evidence="11">
    <location>
        <position position="187"/>
    </location>
    <ligand>
        <name>FAD</name>
        <dbReference type="ChEBI" id="CHEBI:57692"/>
    </ligand>
</feature>
<accession>T1IV85</accession>
<comment type="pathway">
    <text evidence="2">Lipid metabolism.</text>
</comment>
<dbReference type="EnsemblMetazoa" id="SMAR005078-RA">
    <property type="protein sequence ID" value="SMAR005078-PA"/>
    <property type="gene ID" value="SMAR005078"/>
</dbReference>
<dbReference type="InterPro" id="IPR012258">
    <property type="entry name" value="Acyl-CoA_oxidase"/>
</dbReference>
<evidence type="ECO:0000256" key="2">
    <source>
        <dbReference type="ARBA" id="ARBA00005189"/>
    </source>
</evidence>
<dbReference type="FunFam" id="1.20.140.10:FF:000007">
    <property type="entry name" value="Acyl-coenzyme A oxidase"/>
    <property type="match status" value="1"/>
</dbReference>
<dbReference type="Gene3D" id="2.40.110.10">
    <property type="entry name" value="Butyryl-CoA Dehydrogenase, subunit A, domain 2"/>
    <property type="match status" value="1"/>
</dbReference>